<dbReference type="Gene3D" id="3.40.50.720">
    <property type="entry name" value="NAD(P)-binding Rossmann-like Domain"/>
    <property type="match status" value="1"/>
</dbReference>
<dbReference type="NCBIfam" id="TIGR02622">
    <property type="entry name" value="CDP_4_6_dhtase"/>
    <property type="match status" value="1"/>
</dbReference>
<comment type="caution">
    <text evidence="4">The sequence shown here is derived from an EMBL/GenBank/DDBJ whole genome shotgun (WGS) entry which is preliminary data.</text>
</comment>
<protein>
    <submittedName>
        <fullName evidence="4">CDP-glucose 4,6-dehydratase</fullName>
    </submittedName>
</protein>
<organism evidence="4 5">
    <name type="scientific">Rhizomicrobium electricum</name>
    <dbReference type="NCBI Taxonomy" id="480070"/>
    <lineage>
        <taxon>Bacteria</taxon>
        <taxon>Pseudomonadati</taxon>
        <taxon>Pseudomonadota</taxon>
        <taxon>Alphaproteobacteria</taxon>
        <taxon>Micropepsales</taxon>
        <taxon>Micropepsaceae</taxon>
        <taxon>Rhizomicrobium</taxon>
    </lineage>
</organism>
<dbReference type="RefSeq" id="WP_208393732.1">
    <property type="nucleotide sequence ID" value="NZ_BAAADD010000002.1"/>
</dbReference>
<dbReference type="InterPro" id="IPR001509">
    <property type="entry name" value="Epimerase_deHydtase"/>
</dbReference>
<proteinExistence type="inferred from homology"/>
<evidence type="ECO:0000313" key="4">
    <source>
        <dbReference type="EMBL" id="GAA0561070.1"/>
    </source>
</evidence>
<accession>A0ABN1E844</accession>
<dbReference type="SUPFAM" id="SSF51735">
    <property type="entry name" value="NAD(P)-binding Rossmann-fold domains"/>
    <property type="match status" value="1"/>
</dbReference>
<evidence type="ECO:0000313" key="5">
    <source>
        <dbReference type="Proteomes" id="UP001499951"/>
    </source>
</evidence>
<dbReference type="Gene3D" id="3.90.25.10">
    <property type="entry name" value="UDP-galactose 4-epimerase, domain 1"/>
    <property type="match status" value="1"/>
</dbReference>
<feature type="domain" description="NAD-dependent epimerase/dehydratase" evidence="3">
    <location>
        <begin position="10"/>
        <end position="243"/>
    </location>
</feature>
<reference evidence="4 5" key="1">
    <citation type="journal article" date="2019" name="Int. J. Syst. Evol. Microbiol.">
        <title>The Global Catalogue of Microorganisms (GCM) 10K type strain sequencing project: providing services to taxonomists for standard genome sequencing and annotation.</title>
        <authorList>
            <consortium name="The Broad Institute Genomics Platform"/>
            <consortium name="The Broad Institute Genome Sequencing Center for Infectious Disease"/>
            <person name="Wu L."/>
            <person name="Ma J."/>
        </authorList>
    </citation>
    <scope>NUCLEOTIDE SEQUENCE [LARGE SCALE GENOMIC DNA]</scope>
    <source>
        <strain evidence="4 5">JCM 15089</strain>
    </source>
</reference>
<evidence type="ECO:0000259" key="3">
    <source>
        <dbReference type="Pfam" id="PF01370"/>
    </source>
</evidence>
<gene>
    <name evidence="4" type="primary">rfbG_1</name>
    <name evidence="4" type="ORF">GCM10008942_06860</name>
</gene>
<keyword evidence="5" id="KW-1185">Reference proteome</keyword>
<sequence>MSGFWQNRRVLLTGHTGFKGAWAALWLERAGAKVTGFALPPEDESLFSCLQPWNRINSIIGDLNDRDAVHAAVASSDPEIVIHMAAQALVRRSYRTPIDTFATNIMGTANLLAAAGACRSLKAILVITSDKVYDNRDQGRAFREDDALAGDDPYSASKAAAEIVVRSWRHSFFHEAGAPALATARAGNVIGGGDWGEDRLVPDVIRAGIAGKPVVLRYPNSTRPWQHVFDVLHGYLSYAEKLAVDPADMPTAVNFGPAAQGIATKLLVDILQKNFGWHTGWQTLDQNPLPEKAHLNLDPALAEHALDWRTRLPVDRALALVADWHRAHLRGEDMRQFSLAQIADYERLLRGQP</sequence>
<dbReference type="EMBL" id="BAAADD010000002">
    <property type="protein sequence ID" value="GAA0561070.1"/>
    <property type="molecule type" value="Genomic_DNA"/>
</dbReference>
<evidence type="ECO:0000256" key="2">
    <source>
        <dbReference type="ARBA" id="ARBA00007637"/>
    </source>
</evidence>
<dbReference type="InterPro" id="IPR013445">
    <property type="entry name" value="CDP_4_6_deHydtase"/>
</dbReference>
<name>A0ABN1E844_9PROT</name>
<dbReference type="InterPro" id="IPR036291">
    <property type="entry name" value="NAD(P)-bd_dom_sf"/>
</dbReference>
<dbReference type="Proteomes" id="UP001499951">
    <property type="component" value="Unassembled WGS sequence"/>
</dbReference>
<comment type="pathway">
    <text evidence="1">Bacterial outer membrane biogenesis; LPS O-antigen biosynthesis.</text>
</comment>
<dbReference type="Pfam" id="PF01370">
    <property type="entry name" value="Epimerase"/>
    <property type="match status" value="1"/>
</dbReference>
<dbReference type="PANTHER" id="PTHR43000">
    <property type="entry name" value="DTDP-D-GLUCOSE 4,6-DEHYDRATASE-RELATED"/>
    <property type="match status" value="1"/>
</dbReference>
<comment type="similarity">
    <text evidence="2">Belongs to the NAD(P)-dependent epimerase/dehydratase family.</text>
</comment>
<evidence type="ECO:0000256" key="1">
    <source>
        <dbReference type="ARBA" id="ARBA00005125"/>
    </source>
</evidence>